<protein>
    <submittedName>
        <fullName evidence="2">317_t:CDS:1</fullName>
    </submittedName>
</protein>
<name>A0A9N8ZJ01_9GLOM</name>
<feature type="region of interest" description="Disordered" evidence="1">
    <location>
        <begin position="210"/>
        <end position="245"/>
    </location>
</feature>
<reference evidence="2" key="1">
    <citation type="submission" date="2021-06" db="EMBL/GenBank/DDBJ databases">
        <authorList>
            <person name="Kallberg Y."/>
            <person name="Tangrot J."/>
            <person name="Rosling A."/>
        </authorList>
    </citation>
    <scope>NUCLEOTIDE SEQUENCE</scope>
    <source>
        <strain evidence="2">MT106</strain>
    </source>
</reference>
<dbReference type="Proteomes" id="UP000789831">
    <property type="component" value="Unassembled WGS sequence"/>
</dbReference>
<evidence type="ECO:0000256" key="1">
    <source>
        <dbReference type="SAM" id="MobiDB-lite"/>
    </source>
</evidence>
<organism evidence="2 3">
    <name type="scientific">Ambispora gerdemannii</name>
    <dbReference type="NCBI Taxonomy" id="144530"/>
    <lineage>
        <taxon>Eukaryota</taxon>
        <taxon>Fungi</taxon>
        <taxon>Fungi incertae sedis</taxon>
        <taxon>Mucoromycota</taxon>
        <taxon>Glomeromycotina</taxon>
        <taxon>Glomeromycetes</taxon>
        <taxon>Archaeosporales</taxon>
        <taxon>Ambisporaceae</taxon>
        <taxon>Ambispora</taxon>
    </lineage>
</organism>
<dbReference type="OrthoDB" id="205662at2759"/>
<dbReference type="EMBL" id="CAJVPL010000442">
    <property type="protein sequence ID" value="CAG8497559.1"/>
    <property type="molecule type" value="Genomic_DNA"/>
</dbReference>
<comment type="caution">
    <text evidence="2">The sequence shown here is derived from an EMBL/GenBank/DDBJ whole genome shotgun (WGS) entry which is preliminary data.</text>
</comment>
<sequence length="245" mass="27569">MTIPVDCSSPSASHSKKSQAAAIMMSSSTTITKSKNSKTSTTTANGKKQTLSERDLNIRLTKIFTKIGCLEIASEGIRELYDLLLEYPEYEAKINSFLSSAGTFFYNYIRNALADITTSEMRKCGLIPKEESAPPSPKPAPQQDQEQPQKAFTQKYSRETFEQTRSRLHAIFQYEKYKAGQRRSSLPSRDRLTNDAERLEFVKSIILSSMRRPSSWSHSTPSLLPTTSSSKFDSLPTRKFDPISL</sequence>
<evidence type="ECO:0000313" key="3">
    <source>
        <dbReference type="Proteomes" id="UP000789831"/>
    </source>
</evidence>
<accession>A0A9N8ZJ01</accession>
<proteinExistence type="predicted"/>
<feature type="compositionally biased region" description="Basic and acidic residues" evidence="1">
    <location>
        <begin position="236"/>
        <end position="245"/>
    </location>
</feature>
<dbReference type="AlphaFoldDB" id="A0A9N8ZJ01"/>
<gene>
    <name evidence="2" type="ORF">AGERDE_LOCUS4077</name>
</gene>
<evidence type="ECO:0000313" key="2">
    <source>
        <dbReference type="EMBL" id="CAG8497559.1"/>
    </source>
</evidence>
<keyword evidence="3" id="KW-1185">Reference proteome</keyword>
<feature type="region of interest" description="Disordered" evidence="1">
    <location>
        <begin position="127"/>
        <end position="152"/>
    </location>
</feature>
<feature type="compositionally biased region" description="Low complexity" evidence="1">
    <location>
        <begin position="210"/>
        <end position="230"/>
    </location>
</feature>